<evidence type="ECO:0000313" key="12">
    <source>
        <dbReference type="Proteomes" id="UP000515158"/>
    </source>
</evidence>
<name>A0A6P8ZU88_THRPL</name>
<evidence type="ECO:0000256" key="3">
    <source>
        <dbReference type="ARBA" id="ARBA00016372"/>
    </source>
</evidence>
<dbReference type="FunFam" id="1.25.40.550:FF:000001">
    <property type="entry name" value="AAR2 splicing factor homolog"/>
    <property type="match status" value="1"/>
</dbReference>
<dbReference type="GeneID" id="117649745"/>
<keyword evidence="4" id="KW-0507">mRNA processing</keyword>
<dbReference type="AlphaFoldDB" id="A0A6P8ZU88"/>
<dbReference type="Proteomes" id="UP000515158">
    <property type="component" value="Unplaced"/>
</dbReference>
<evidence type="ECO:0000256" key="8">
    <source>
        <dbReference type="ARBA" id="ARBA00047009"/>
    </source>
</evidence>
<keyword evidence="5" id="KW-0747">Spliceosome</keyword>
<dbReference type="GO" id="GO:0000244">
    <property type="term" value="P:spliceosomal tri-snRNP complex assembly"/>
    <property type="evidence" value="ECO:0007669"/>
    <property type="project" value="TreeGrafter"/>
</dbReference>
<feature type="domain" description="AAR2 N-terminal" evidence="11">
    <location>
        <begin position="14"/>
        <end position="146"/>
    </location>
</feature>
<dbReference type="CDD" id="cd13777">
    <property type="entry name" value="Aar2_N"/>
    <property type="match status" value="1"/>
</dbReference>
<gene>
    <name evidence="13" type="primary">LOC117649745</name>
</gene>
<evidence type="ECO:0000256" key="6">
    <source>
        <dbReference type="ARBA" id="ARBA00023187"/>
    </source>
</evidence>
<keyword evidence="6" id="KW-0508">mRNA splicing</keyword>
<evidence type="ECO:0000256" key="4">
    <source>
        <dbReference type="ARBA" id="ARBA00022664"/>
    </source>
</evidence>
<dbReference type="OrthoDB" id="201752at2759"/>
<dbReference type="InterPro" id="IPR038514">
    <property type="entry name" value="AAR2_C_sf"/>
</dbReference>
<dbReference type="Gene3D" id="2.60.34.20">
    <property type="match status" value="1"/>
</dbReference>
<dbReference type="InterPro" id="IPR007946">
    <property type="entry name" value="AAR2"/>
</dbReference>
<dbReference type="FunCoup" id="A0A6P8ZU88">
    <property type="interactions" value="1614"/>
</dbReference>
<dbReference type="PANTHER" id="PTHR12689:SF4">
    <property type="entry name" value="PROTEIN AAR2 HOMOLOG"/>
    <property type="match status" value="1"/>
</dbReference>
<evidence type="ECO:0000256" key="1">
    <source>
        <dbReference type="ARBA" id="ARBA00003708"/>
    </source>
</evidence>
<evidence type="ECO:0000256" key="2">
    <source>
        <dbReference type="ARBA" id="ARBA00006281"/>
    </source>
</evidence>
<feature type="compositionally biased region" description="Low complexity" evidence="9">
    <location>
        <begin position="176"/>
        <end position="198"/>
    </location>
</feature>
<protein>
    <recommendedName>
        <fullName evidence="3">Protein AAR2 homolog</fullName>
    </recommendedName>
    <alternativeName>
        <fullName evidence="7">AAR2 splicing factor homolog</fullName>
    </alternativeName>
</protein>
<organism evidence="13">
    <name type="scientific">Thrips palmi</name>
    <name type="common">Melon thrips</name>
    <dbReference type="NCBI Taxonomy" id="161013"/>
    <lineage>
        <taxon>Eukaryota</taxon>
        <taxon>Metazoa</taxon>
        <taxon>Ecdysozoa</taxon>
        <taxon>Arthropoda</taxon>
        <taxon>Hexapoda</taxon>
        <taxon>Insecta</taxon>
        <taxon>Pterygota</taxon>
        <taxon>Neoptera</taxon>
        <taxon>Paraneoptera</taxon>
        <taxon>Thysanoptera</taxon>
        <taxon>Terebrantia</taxon>
        <taxon>Thripoidea</taxon>
        <taxon>Thripidae</taxon>
        <taxon>Thrips</taxon>
    </lineage>
</organism>
<evidence type="ECO:0000259" key="11">
    <source>
        <dbReference type="Pfam" id="PF20981"/>
    </source>
</evidence>
<feature type="region of interest" description="Disordered" evidence="9">
    <location>
        <begin position="162"/>
        <end position="210"/>
    </location>
</feature>
<evidence type="ECO:0000259" key="10">
    <source>
        <dbReference type="Pfam" id="PF05282"/>
    </source>
</evidence>
<reference evidence="13" key="1">
    <citation type="submission" date="2025-08" db="UniProtKB">
        <authorList>
            <consortium name="RefSeq"/>
        </authorList>
    </citation>
    <scope>IDENTIFICATION</scope>
    <source>
        <tissue evidence="13">Total insect</tissue>
    </source>
</reference>
<dbReference type="CDD" id="cd13778">
    <property type="entry name" value="Aar2_C"/>
    <property type="match status" value="1"/>
</dbReference>
<dbReference type="FunFam" id="2.60.34.20:FF:000001">
    <property type="entry name" value="protein AAR2 homolog"/>
    <property type="match status" value="1"/>
</dbReference>
<evidence type="ECO:0000256" key="9">
    <source>
        <dbReference type="SAM" id="MobiDB-lite"/>
    </source>
</evidence>
<dbReference type="KEGG" id="tpal:117649745"/>
<dbReference type="InterPro" id="IPR033647">
    <property type="entry name" value="Aar2_N"/>
</dbReference>
<evidence type="ECO:0000313" key="13">
    <source>
        <dbReference type="RefSeq" id="XP_034248655.1"/>
    </source>
</evidence>
<comment type="similarity">
    <text evidence="2">Belongs to the AAR2 family.</text>
</comment>
<feature type="domain" description="AAR2 C-terminal" evidence="10">
    <location>
        <begin position="239"/>
        <end position="392"/>
    </location>
</feature>
<evidence type="ECO:0000256" key="7">
    <source>
        <dbReference type="ARBA" id="ARBA00030625"/>
    </source>
</evidence>
<dbReference type="Gene3D" id="1.25.40.550">
    <property type="entry name" value="Aar2, C-terminal domain-like"/>
    <property type="match status" value="1"/>
</dbReference>
<dbReference type="InterPro" id="IPR038516">
    <property type="entry name" value="AAR2_N_sf"/>
</dbReference>
<comment type="function">
    <text evidence="1">Component of the U5 snRNP complex that is required for spliceosome assembly and for pre-mRNA splicing.</text>
</comment>
<dbReference type="RefSeq" id="XP_034248655.1">
    <property type="nucleotide sequence ID" value="XM_034392764.1"/>
</dbReference>
<proteinExistence type="inferred from homology"/>
<comment type="subunit">
    <text evidence="8">Interacts with PRPF8 (via RNase H homology domain). Component of a U5 snRNP complex that contains PRPF8.</text>
</comment>
<dbReference type="InterPro" id="IPR033648">
    <property type="entry name" value="AAR2_C"/>
</dbReference>
<sequence>MELNQEDARRLLLEGGTLLVLDVPEGTNFGIDLKSWETGERFKGVKMIPPGLHFVYHSAVGQYGDTAPRIGFVHNFKKGEIVLKKWDAEAGEIDHNKTVTDEELQRIRANIYDVDRFLGPYPYEIWDKWKMLSDKITEPLAKRLVPDSGVIRSALELVSQGNVKTESDKVKTTDQSCEPNESTPETSSPSSKHSCPTSDDVGSFKRRRHGRPLTVEEIEEELLPELKPAPGTALRLTRFPELYYPPGSTPAEITYHSMDSSYALKTVLEQHAVPGDLVGELQFSFLCFLVGQSLEAFEHWKQLVQLICNCEKAIKDYHNLYEDLMWALEAQLWEIQEDFLADIVTNNNSIYAALRRLFRAILSPDNDMEPRLKTRTARFAERLTEKLAWDFSDINEEEEDEKPVVVDL</sequence>
<dbReference type="InParanoid" id="A0A6P8ZU88"/>
<dbReference type="GO" id="GO:0005681">
    <property type="term" value="C:spliceosomal complex"/>
    <property type="evidence" value="ECO:0007669"/>
    <property type="project" value="UniProtKB-KW"/>
</dbReference>
<accession>A0A6P8ZU88</accession>
<keyword evidence="12" id="KW-1185">Reference proteome</keyword>
<dbReference type="Pfam" id="PF20981">
    <property type="entry name" value="AAR2_1st"/>
    <property type="match status" value="1"/>
</dbReference>
<evidence type="ECO:0000256" key="5">
    <source>
        <dbReference type="ARBA" id="ARBA00022728"/>
    </source>
</evidence>
<dbReference type="Pfam" id="PF05282">
    <property type="entry name" value="AAR2"/>
    <property type="match status" value="1"/>
</dbReference>
<dbReference type="PANTHER" id="PTHR12689">
    <property type="entry name" value="A1 CISTRON SPLICING FACTOR AAR2-RELATED"/>
    <property type="match status" value="1"/>
</dbReference>